<feature type="compositionally biased region" description="Polar residues" evidence="1">
    <location>
        <begin position="947"/>
        <end position="958"/>
    </location>
</feature>
<dbReference type="Proteomes" id="UP000039865">
    <property type="component" value="Unassembled WGS sequence"/>
</dbReference>
<dbReference type="AlphaFoldDB" id="A0A078BBX5"/>
<evidence type="ECO:0000256" key="1">
    <source>
        <dbReference type="SAM" id="MobiDB-lite"/>
    </source>
</evidence>
<dbReference type="OrthoDB" id="19679at2759"/>
<evidence type="ECO:0000313" key="3">
    <source>
        <dbReference type="Proteomes" id="UP000039865"/>
    </source>
</evidence>
<keyword evidence="3" id="KW-1185">Reference proteome</keyword>
<feature type="region of interest" description="Disordered" evidence="1">
    <location>
        <begin position="97"/>
        <end position="118"/>
    </location>
</feature>
<accession>A0A078BBX5</accession>
<proteinExistence type="predicted"/>
<feature type="region of interest" description="Disordered" evidence="1">
    <location>
        <begin position="881"/>
        <end position="902"/>
    </location>
</feature>
<feature type="region of interest" description="Disordered" evidence="1">
    <location>
        <begin position="623"/>
        <end position="713"/>
    </location>
</feature>
<feature type="region of interest" description="Disordered" evidence="1">
    <location>
        <begin position="947"/>
        <end position="968"/>
    </location>
</feature>
<reference evidence="2 3" key="1">
    <citation type="submission" date="2014-06" db="EMBL/GenBank/DDBJ databases">
        <authorList>
            <person name="Swart Estienne"/>
        </authorList>
    </citation>
    <scope>NUCLEOTIDE SEQUENCE [LARGE SCALE GENOMIC DNA]</scope>
    <source>
        <strain evidence="2 3">130c</strain>
    </source>
</reference>
<protein>
    <submittedName>
        <fullName evidence="2">Uncharacterized protein</fullName>
    </submittedName>
</protein>
<dbReference type="InParanoid" id="A0A078BBX5"/>
<sequence>MATTQKEQQKRVDVLIVGAGPATLGLLCNALKTNRLNELILSGDGIAVVESGLCFGGGCLQNFGINSNTSANGFLKCLYRKKPVMIKSIQYFQEQQTEKTNQNVNNGSSMGSKPDQSKAQAKSQINQTMTQMQKKLKEMDNIGLDEGSESEVEDYLDNNSSKYEALNPFKDLYPNSEIVKALREYGPNIVPLSMIGMLMNYTGNHFLAYIFNTYKKKIFYPMHKVVSVQLLANGEILTTTKRTDCMIKRNLTSGHTVFYDQETVITFRSKAIVLSNGGVQTLHPQFFQWFPKLSDQREKIILGDNFLKKENFCSLMQKIKENEYKNIVIIGGSHSGFSCAWMMLNGPASYKKNTSIRSKYQDQFPGAHLKQQQNCQDCCTCSSKVTKQPSALGCNCICKCFGFFQYKDWDFDYDLEQLTHLGAGNIKILYRDRIKVFYSQVKNAEFDGYTDFKQLNFSNKNGYLYSFTGLRGDAKKLYKSVMKGEEKRIQLIKAESPELQRQYVEDADLVIWACGYQTNKIPIRDFEGKEQNLSQKVPFTQYDVDNKCRIITTDNGLLTKTFGTGIAYPLRTNDGMIIPDGGKSNPRADSFTLYLNFVADKILQNILPKNKLDNKLHKTIRERKQIKPKVDQQHKNDNSNTVASQVKRSVIIQSNNNKDKQKPHRSSTASLAHRRPVLEQQKRVNMQSVSRISKPESQKKKPPANPNLNQNNNNVQYAQTNFLNVTKDNCQPLQTEVADTKFDQKMETIIQKNSTSVQSAIGSTKQSLSQTVKQSPIKAESLMTQKPPTNNMLGKTPVISKSLIKVDQIKRQQQNKIHLVKQKAPLKIQVEQINLEDSKLSGQSSVRKEIESANSIIDETNKNQFNYIDLGYLHTTQTPKNYDSLTSSNPQSQDGIPLEQSDVSLKVQNRTLETKQKLVREVQNKNQVQLSQAKISNGIDNTEALQFKKNQQSPQNIKINKDRNLSYQSPFSRQYQKTQPTLIDYSGQKQPQPAALSTQLSFKNNSQSQSAHKSHSLAYNKVETNDNQISKNQTNIGKNSNQNILQNNIVPLKVFSMPSHINASGNINIDMLYHQQQQQLMNLNQNNYYQTGMKQYQAKLTMSNMSPPIHKKQQSDLKSQIIHMTPQKNLIRKINYEPLSLHYKKKEISLKESLIDNIKVQ</sequence>
<name>A0A078BBX5_STYLE</name>
<gene>
    <name evidence="2" type="primary">Contig9336.g9976</name>
    <name evidence="2" type="ORF">STYLEM_20248</name>
</gene>
<dbReference type="SUPFAM" id="SSF51905">
    <property type="entry name" value="FAD/NAD(P)-binding domain"/>
    <property type="match status" value="1"/>
</dbReference>
<feature type="compositionally biased region" description="Polar residues" evidence="1">
    <location>
        <begin position="638"/>
        <end position="656"/>
    </location>
</feature>
<dbReference type="EMBL" id="CCKQ01019088">
    <property type="protein sequence ID" value="CDW91098.1"/>
    <property type="molecule type" value="Genomic_DNA"/>
</dbReference>
<dbReference type="Gene3D" id="3.50.50.60">
    <property type="entry name" value="FAD/NAD(P)-binding domain"/>
    <property type="match status" value="1"/>
</dbReference>
<feature type="compositionally biased region" description="Basic and acidic residues" evidence="1">
    <location>
        <begin position="623"/>
        <end position="637"/>
    </location>
</feature>
<dbReference type="InterPro" id="IPR036188">
    <property type="entry name" value="FAD/NAD-bd_sf"/>
</dbReference>
<feature type="compositionally biased region" description="Polar residues" evidence="1">
    <location>
        <begin position="97"/>
        <end position="111"/>
    </location>
</feature>
<evidence type="ECO:0000313" key="2">
    <source>
        <dbReference type="EMBL" id="CDW91098.1"/>
    </source>
</evidence>
<feature type="compositionally biased region" description="Polar residues" evidence="1">
    <location>
        <begin position="881"/>
        <end position="894"/>
    </location>
</feature>
<organism evidence="2 3">
    <name type="scientific">Stylonychia lemnae</name>
    <name type="common">Ciliate</name>
    <dbReference type="NCBI Taxonomy" id="5949"/>
    <lineage>
        <taxon>Eukaryota</taxon>
        <taxon>Sar</taxon>
        <taxon>Alveolata</taxon>
        <taxon>Ciliophora</taxon>
        <taxon>Intramacronucleata</taxon>
        <taxon>Spirotrichea</taxon>
        <taxon>Stichotrichia</taxon>
        <taxon>Sporadotrichida</taxon>
        <taxon>Oxytrichidae</taxon>
        <taxon>Stylonychinae</taxon>
        <taxon>Stylonychia</taxon>
    </lineage>
</organism>